<dbReference type="PANTHER" id="PTHR23028">
    <property type="entry name" value="ACETYLTRANSFERASE"/>
    <property type="match status" value="1"/>
</dbReference>
<dbReference type="Pfam" id="PF01757">
    <property type="entry name" value="Acyl_transf_3"/>
    <property type="match status" value="1"/>
</dbReference>
<feature type="region of interest" description="Disordered" evidence="1">
    <location>
        <begin position="27"/>
        <end position="50"/>
    </location>
</feature>
<keyword evidence="2" id="KW-0812">Transmembrane</keyword>
<evidence type="ECO:0000313" key="4">
    <source>
        <dbReference type="EMBL" id="GGB37742.1"/>
    </source>
</evidence>
<proteinExistence type="predicted"/>
<keyword evidence="2" id="KW-1133">Transmembrane helix</keyword>
<dbReference type="GO" id="GO:0016747">
    <property type="term" value="F:acyltransferase activity, transferring groups other than amino-acyl groups"/>
    <property type="evidence" value="ECO:0007669"/>
    <property type="project" value="InterPro"/>
</dbReference>
<feature type="domain" description="Acyltransferase 3" evidence="3">
    <location>
        <begin position="59"/>
        <end position="392"/>
    </location>
</feature>
<feature type="transmembrane region" description="Helical" evidence="2">
    <location>
        <begin position="141"/>
        <end position="163"/>
    </location>
</feature>
<reference evidence="4" key="1">
    <citation type="journal article" date="2014" name="Int. J. Syst. Evol. Microbiol.">
        <title>Complete genome sequence of Corynebacterium casei LMG S-19264T (=DSM 44701T), isolated from a smear-ripened cheese.</title>
        <authorList>
            <consortium name="US DOE Joint Genome Institute (JGI-PGF)"/>
            <person name="Walter F."/>
            <person name="Albersmeier A."/>
            <person name="Kalinowski J."/>
            <person name="Ruckert C."/>
        </authorList>
    </citation>
    <scope>NUCLEOTIDE SEQUENCE</scope>
    <source>
        <strain evidence="4">CGMCC 1.15330</strain>
    </source>
</reference>
<comment type="caution">
    <text evidence="4">The sequence shown here is derived from an EMBL/GenBank/DDBJ whole genome shotgun (WGS) entry which is preliminary data.</text>
</comment>
<feature type="transmembrane region" description="Helical" evidence="2">
    <location>
        <begin position="243"/>
        <end position="267"/>
    </location>
</feature>
<evidence type="ECO:0000259" key="3">
    <source>
        <dbReference type="Pfam" id="PF01757"/>
    </source>
</evidence>
<feature type="transmembrane region" description="Helical" evidence="2">
    <location>
        <begin position="311"/>
        <end position="329"/>
    </location>
</feature>
<feature type="transmembrane region" description="Helical" evidence="2">
    <location>
        <begin position="377"/>
        <end position="395"/>
    </location>
</feature>
<dbReference type="RefSeq" id="WP_308419351.1">
    <property type="nucleotide sequence ID" value="NZ_BMIH01000004.1"/>
</dbReference>
<dbReference type="EMBL" id="BMIH01000004">
    <property type="protein sequence ID" value="GGB37742.1"/>
    <property type="molecule type" value="Genomic_DNA"/>
</dbReference>
<feature type="transmembrane region" description="Helical" evidence="2">
    <location>
        <begin position="341"/>
        <end position="365"/>
    </location>
</feature>
<feature type="transmembrane region" description="Helical" evidence="2">
    <location>
        <begin position="92"/>
        <end position="116"/>
    </location>
</feature>
<gene>
    <name evidence="4" type="ORF">GCM10011380_28900</name>
</gene>
<protein>
    <submittedName>
        <fullName evidence="4">LPS biosynthesis protein</fullName>
    </submittedName>
</protein>
<organism evidence="4 5">
    <name type="scientific">Sphingomonas metalli</name>
    <dbReference type="NCBI Taxonomy" id="1779358"/>
    <lineage>
        <taxon>Bacteria</taxon>
        <taxon>Pseudomonadati</taxon>
        <taxon>Pseudomonadota</taxon>
        <taxon>Alphaproteobacteria</taxon>
        <taxon>Sphingomonadales</taxon>
        <taxon>Sphingomonadaceae</taxon>
        <taxon>Sphingomonas</taxon>
    </lineage>
</organism>
<dbReference type="AlphaFoldDB" id="A0A916TAR5"/>
<dbReference type="InterPro" id="IPR002656">
    <property type="entry name" value="Acyl_transf_3_dom"/>
</dbReference>
<dbReference type="InterPro" id="IPR050879">
    <property type="entry name" value="Acyltransferase_3"/>
</dbReference>
<name>A0A916TAR5_9SPHN</name>
<evidence type="ECO:0000256" key="1">
    <source>
        <dbReference type="SAM" id="MobiDB-lite"/>
    </source>
</evidence>
<feature type="transmembrane region" description="Helical" evidence="2">
    <location>
        <begin position="287"/>
        <end position="304"/>
    </location>
</feature>
<dbReference type="Proteomes" id="UP000623067">
    <property type="component" value="Unassembled WGS sequence"/>
</dbReference>
<keyword evidence="5" id="KW-1185">Reference proteome</keyword>
<keyword evidence="2" id="KW-0472">Membrane</keyword>
<evidence type="ECO:0000313" key="5">
    <source>
        <dbReference type="Proteomes" id="UP000623067"/>
    </source>
</evidence>
<accession>A0A916TAR5</accession>
<reference evidence="4" key="2">
    <citation type="submission" date="2020-09" db="EMBL/GenBank/DDBJ databases">
        <authorList>
            <person name="Sun Q."/>
            <person name="Zhou Y."/>
        </authorList>
    </citation>
    <scope>NUCLEOTIDE SEQUENCE</scope>
    <source>
        <strain evidence="4">CGMCC 1.15330</strain>
    </source>
</reference>
<feature type="transmembrane region" description="Helical" evidence="2">
    <location>
        <begin position="61"/>
        <end position="80"/>
    </location>
</feature>
<evidence type="ECO:0000256" key="2">
    <source>
        <dbReference type="SAM" id="Phobius"/>
    </source>
</evidence>
<sequence length="416" mass="45261">MGERTNWTTPFGKASVHARLLSGVMTTSGASRNDVRWPEPPTARSAPSGGSVNPAYSIVDALRAILAGIVTFSHAWYLLIRDYRPGDGILAGLGYFAAGFAHACVVLFFVLSGYWITRSVVKRLDTGWSWPHYLADRLVRLYLVLIPALVLGGLLDAVGYHVLGTATHRAMTDTFVLKTDLGDTLSATTFLANASFLQSILARPFGSNGPLWSVAYEFWYYLWFPALALTVRTRRMSAFLPTLLLGAIASPLAIGFLCWLAGSAVYFAEKRDALTKKPATRTSATTLSLAAAAAAALLILVRLVDFAFEDVVLAAAFAVVLRLVLSARLRLPRCMNALARFGAQASFTLYAIHFPLIAFAAGLMISSERMEPGTTSLIWVVVVVTTVAWLAYGLSRVTEARTDIVRRWVSRYLPSA</sequence>